<dbReference type="FunFam" id="3.40.50.300:FF:000522">
    <property type="entry name" value="Gluconokinase"/>
    <property type="match status" value="1"/>
</dbReference>
<comment type="similarity">
    <text evidence="2 10">Belongs to the gluconokinase GntK/GntV family.</text>
</comment>
<dbReference type="InterPro" id="IPR031322">
    <property type="entry name" value="Shikimate/glucono_kinase"/>
</dbReference>
<proteinExistence type="inferred from homology"/>
<protein>
    <recommendedName>
        <fullName evidence="3 10">Gluconokinase</fullName>
        <ecNumber evidence="3 10">2.7.1.12</ecNumber>
    </recommendedName>
</protein>
<dbReference type="SUPFAM" id="SSF52540">
    <property type="entry name" value="P-loop containing nucleoside triphosphate hydrolases"/>
    <property type="match status" value="1"/>
</dbReference>
<evidence type="ECO:0000313" key="12">
    <source>
        <dbReference type="Proteomes" id="UP000316199"/>
    </source>
</evidence>
<accession>A0A520S256</accession>
<dbReference type="InterPro" id="IPR027417">
    <property type="entry name" value="P-loop_NTPase"/>
</dbReference>
<evidence type="ECO:0000256" key="2">
    <source>
        <dbReference type="ARBA" id="ARBA00008420"/>
    </source>
</evidence>
<evidence type="ECO:0000256" key="1">
    <source>
        <dbReference type="ARBA" id="ARBA00004761"/>
    </source>
</evidence>
<evidence type="ECO:0000256" key="3">
    <source>
        <dbReference type="ARBA" id="ARBA00012054"/>
    </source>
</evidence>
<keyword evidence="8" id="KW-0311">Gluconate utilization</keyword>
<evidence type="ECO:0000256" key="5">
    <source>
        <dbReference type="ARBA" id="ARBA00022741"/>
    </source>
</evidence>
<evidence type="ECO:0000256" key="10">
    <source>
        <dbReference type="RuleBase" id="RU363066"/>
    </source>
</evidence>
<dbReference type="GO" id="GO:0046316">
    <property type="term" value="F:gluconokinase activity"/>
    <property type="evidence" value="ECO:0007669"/>
    <property type="project" value="UniProtKB-EC"/>
</dbReference>
<evidence type="ECO:0000256" key="7">
    <source>
        <dbReference type="ARBA" id="ARBA00022840"/>
    </source>
</evidence>
<evidence type="ECO:0000313" key="11">
    <source>
        <dbReference type="EMBL" id="RZO76558.1"/>
    </source>
</evidence>
<organism evidence="11 12">
    <name type="scientific">OM182 bacterium</name>
    <dbReference type="NCBI Taxonomy" id="2510334"/>
    <lineage>
        <taxon>Bacteria</taxon>
        <taxon>Pseudomonadati</taxon>
        <taxon>Pseudomonadota</taxon>
        <taxon>Gammaproteobacteria</taxon>
        <taxon>OMG group</taxon>
        <taxon>OM182 clade</taxon>
    </lineage>
</organism>
<dbReference type="GO" id="GO:0005737">
    <property type="term" value="C:cytoplasm"/>
    <property type="evidence" value="ECO:0007669"/>
    <property type="project" value="TreeGrafter"/>
</dbReference>
<dbReference type="PANTHER" id="PTHR43442:SF3">
    <property type="entry name" value="GLUCONOKINASE-RELATED"/>
    <property type="match status" value="1"/>
</dbReference>
<dbReference type="Gene3D" id="3.40.50.300">
    <property type="entry name" value="P-loop containing nucleotide triphosphate hydrolases"/>
    <property type="match status" value="1"/>
</dbReference>
<dbReference type="NCBIfam" id="TIGR01313">
    <property type="entry name" value="therm_gnt_kin"/>
    <property type="match status" value="1"/>
</dbReference>
<evidence type="ECO:0000256" key="9">
    <source>
        <dbReference type="ARBA" id="ARBA00048090"/>
    </source>
</evidence>
<keyword evidence="6 10" id="KW-0418">Kinase</keyword>
<name>A0A520S256_9GAMM</name>
<keyword evidence="5 10" id="KW-0547">Nucleotide-binding</keyword>
<gene>
    <name evidence="11" type="ORF">EVA68_03855</name>
</gene>
<keyword evidence="7 10" id="KW-0067">ATP-binding</keyword>
<comment type="catalytic activity">
    <reaction evidence="9 10">
        <text>D-gluconate + ATP = 6-phospho-D-gluconate + ADP + H(+)</text>
        <dbReference type="Rhea" id="RHEA:19433"/>
        <dbReference type="ChEBI" id="CHEBI:15378"/>
        <dbReference type="ChEBI" id="CHEBI:18391"/>
        <dbReference type="ChEBI" id="CHEBI:30616"/>
        <dbReference type="ChEBI" id="CHEBI:58759"/>
        <dbReference type="ChEBI" id="CHEBI:456216"/>
        <dbReference type="EC" id="2.7.1.12"/>
    </reaction>
</comment>
<dbReference type="EC" id="2.7.1.12" evidence="3 10"/>
<dbReference type="GO" id="GO:0019521">
    <property type="term" value="P:D-gluconate metabolic process"/>
    <property type="evidence" value="ECO:0007669"/>
    <property type="project" value="UniProtKB-KW"/>
</dbReference>
<dbReference type="Proteomes" id="UP000316199">
    <property type="component" value="Unassembled WGS sequence"/>
</dbReference>
<dbReference type="InterPro" id="IPR006001">
    <property type="entry name" value="Therm_gnt_kin"/>
</dbReference>
<keyword evidence="4 10" id="KW-0808">Transferase</keyword>
<comment type="caution">
    <text evidence="11">The sequence shown here is derived from an EMBL/GenBank/DDBJ whole genome shotgun (WGS) entry which is preliminary data.</text>
</comment>
<reference evidence="11 12" key="1">
    <citation type="submission" date="2019-02" db="EMBL/GenBank/DDBJ databases">
        <title>Prokaryotic population dynamics and viral predation in marine succession experiment using metagenomics: the confinement effect.</title>
        <authorList>
            <person name="Haro-Moreno J.M."/>
            <person name="Rodriguez-Valera F."/>
            <person name="Lopez-Perez M."/>
        </authorList>
    </citation>
    <scope>NUCLEOTIDE SEQUENCE [LARGE SCALE GENOMIC DNA]</scope>
    <source>
        <strain evidence="11">MED-G157</strain>
    </source>
</reference>
<sequence>MDRLNIVLMGVTGCGKTTVGKYLAKALSYPFYDADDLHSRTNVEKMSRGEPLTDTDRVDWLKRLRALIETNEAEGERIVLACSALKNAYRKTLTTRESPLFVLLEVSQETAKARLRRRTNHYMPSSLVESQFDALEKPIEAISVNAEQPLDHVKNITLNLVKVAIGETSCHS</sequence>
<dbReference type="AlphaFoldDB" id="A0A520S256"/>
<comment type="pathway">
    <text evidence="1">Carbohydrate acid metabolism.</text>
</comment>
<dbReference type="GO" id="GO:0005524">
    <property type="term" value="F:ATP binding"/>
    <property type="evidence" value="ECO:0007669"/>
    <property type="project" value="UniProtKB-KW"/>
</dbReference>
<dbReference type="EMBL" id="SHAG01000010">
    <property type="protein sequence ID" value="RZO76558.1"/>
    <property type="molecule type" value="Genomic_DNA"/>
</dbReference>
<dbReference type="CDD" id="cd02021">
    <property type="entry name" value="GntK"/>
    <property type="match status" value="1"/>
</dbReference>
<dbReference type="Pfam" id="PF01202">
    <property type="entry name" value="SKI"/>
    <property type="match status" value="1"/>
</dbReference>
<evidence type="ECO:0000256" key="4">
    <source>
        <dbReference type="ARBA" id="ARBA00022679"/>
    </source>
</evidence>
<evidence type="ECO:0000256" key="8">
    <source>
        <dbReference type="ARBA" id="ARBA00023064"/>
    </source>
</evidence>
<dbReference type="PANTHER" id="PTHR43442">
    <property type="entry name" value="GLUCONOKINASE-RELATED"/>
    <property type="match status" value="1"/>
</dbReference>
<evidence type="ECO:0000256" key="6">
    <source>
        <dbReference type="ARBA" id="ARBA00022777"/>
    </source>
</evidence>